<comment type="caution">
    <text evidence="2">The sequence shown here is derived from an EMBL/GenBank/DDBJ whole genome shotgun (WGS) entry which is preliminary data.</text>
</comment>
<sequence>MMDEIHLKSLIITCSTHEVPCFKIHQLLASSAHTFMISCLLSDLKEVVHIVPVNKMCAEDLQSILKKIILGLEQIGFNVLCVISDNNSINRRCMQLFSPEELKFMYNHPVEKK</sequence>
<evidence type="ECO:0000259" key="1">
    <source>
        <dbReference type="Pfam" id="PF21787"/>
    </source>
</evidence>
<organism evidence="2 3">
    <name type="scientific">Gryllus longicercus</name>
    <dbReference type="NCBI Taxonomy" id="2509291"/>
    <lineage>
        <taxon>Eukaryota</taxon>
        <taxon>Metazoa</taxon>
        <taxon>Ecdysozoa</taxon>
        <taxon>Arthropoda</taxon>
        <taxon>Hexapoda</taxon>
        <taxon>Insecta</taxon>
        <taxon>Pterygota</taxon>
        <taxon>Neoptera</taxon>
        <taxon>Polyneoptera</taxon>
        <taxon>Orthoptera</taxon>
        <taxon>Ensifera</taxon>
        <taxon>Gryllidea</taxon>
        <taxon>Grylloidea</taxon>
        <taxon>Gryllidae</taxon>
        <taxon>Gryllinae</taxon>
        <taxon>Gryllus</taxon>
    </lineage>
</organism>
<protein>
    <recommendedName>
        <fullName evidence="1">Transposable element P transposase-like RNase H domain-containing protein</fullName>
    </recommendedName>
</protein>
<dbReference type="Pfam" id="PF21787">
    <property type="entry name" value="TNP-like_RNaseH_N"/>
    <property type="match status" value="1"/>
</dbReference>
<feature type="domain" description="Transposable element P transposase-like RNase H" evidence="1">
    <location>
        <begin position="25"/>
        <end position="96"/>
    </location>
</feature>
<name>A0AAN9ZG92_9ORTH</name>
<keyword evidence="3" id="KW-1185">Reference proteome</keyword>
<evidence type="ECO:0000313" key="2">
    <source>
        <dbReference type="EMBL" id="KAK7872354.1"/>
    </source>
</evidence>
<dbReference type="Proteomes" id="UP001378592">
    <property type="component" value="Unassembled WGS sequence"/>
</dbReference>
<dbReference type="EMBL" id="JAZDUA010000025">
    <property type="protein sequence ID" value="KAK7872354.1"/>
    <property type="molecule type" value="Genomic_DNA"/>
</dbReference>
<evidence type="ECO:0000313" key="3">
    <source>
        <dbReference type="Proteomes" id="UP001378592"/>
    </source>
</evidence>
<accession>A0AAN9ZG92</accession>
<gene>
    <name evidence="2" type="ORF">R5R35_006983</name>
</gene>
<reference evidence="2 3" key="1">
    <citation type="submission" date="2024-03" db="EMBL/GenBank/DDBJ databases">
        <title>The genome assembly and annotation of the cricket Gryllus longicercus Weissman &amp; Gray.</title>
        <authorList>
            <person name="Szrajer S."/>
            <person name="Gray D."/>
            <person name="Ylla G."/>
        </authorList>
    </citation>
    <scope>NUCLEOTIDE SEQUENCE [LARGE SCALE GENOMIC DNA]</scope>
    <source>
        <strain evidence="2">DAG 2021-001</strain>
        <tissue evidence="2">Whole body minus gut</tissue>
    </source>
</reference>
<dbReference type="InterPro" id="IPR048365">
    <property type="entry name" value="TNP-like_RNaseH_N"/>
</dbReference>
<proteinExistence type="predicted"/>
<dbReference type="AlphaFoldDB" id="A0AAN9ZG92"/>